<dbReference type="RefSeq" id="WP_123898047.1">
    <property type="nucleotide sequence ID" value="NZ_RPFJ01000011.1"/>
</dbReference>
<dbReference type="PROSITE" id="PS51257">
    <property type="entry name" value="PROKAR_LIPOPROTEIN"/>
    <property type="match status" value="1"/>
</dbReference>
<dbReference type="EMBL" id="RPFJ01000011">
    <property type="protein sequence ID" value="RPD96670.1"/>
    <property type="molecule type" value="Genomic_DNA"/>
</dbReference>
<feature type="chain" id="PRO_5017989473" evidence="1">
    <location>
        <begin position="23"/>
        <end position="469"/>
    </location>
</feature>
<dbReference type="Gene3D" id="1.25.40.390">
    <property type="match status" value="1"/>
</dbReference>
<dbReference type="SUPFAM" id="SSF48452">
    <property type="entry name" value="TPR-like"/>
    <property type="match status" value="1"/>
</dbReference>
<proteinExistence type="predicted"/>
<organism evidence="2 3">
    <name type="scientific">Aureibaculum marinum</name>
    <dbReference type="NCBI Taxonomy" id="2487930"/>
    <lineage>
        <taxon>Bacteria</taxon>
        <taxon>Pseudomonadati</taxon>
        <taxon>Bacteroidota</taxon>
        <taxon>Flavobacteriia</taxon>
        <taxon>Flavobacteriales</taxon>
        <taxon>Flavobacteriaceae</taxon>
        <taxon>Aureibaculum</taxon>
    </lineage>
</organism>
<keyword evidence="3" id="KW-1185">Reference proteome</keyword>
<evidence type="ECO:0000313" key="2">
    <source>
        <dbReference type="EMBL" id="RPD96670.1"/>
    </source>
</evidence>
<evidence type="ECO:0000313" key="3">
    <source>
        <dbReference type="Proteomes" id="UP000270856"/>
    </source>
</evidence>
<dbReference type="InterPro" id="IPR011990">
    <property type="entry name" value="TPR-like_helical_dom_sf"/>
</dbReference>
<evidence type="ECO:0000256" key="1">
    <source>
        <dbReference type="SAM" id="SignalP"/>
    </source>
</evidence>
<dbReference type="AlphaFoldDB" id="A0A3N4NWV1"/>
<name>A0A3N4NWV1_9FLAO</name>
<comment type="caution">
    <text evidence="2">The sequence shown here is derived from an EMBL/GenBank/DDBJ whole genome shotgun (WGS) entry which is preliminary data.</text>
</comment>
<reference evidence="2 3" key="1">
    <citation type="submission" date="2018-11" db="EMBL/GenBank/DDBJ databases">
        <title>Aureibaculum marinum gen. nov., sp. nov., a member of the family Flavobacteriaceae isolated from the Bohai Sea.</title>
        <authorList>
            <person name="Ji X."/>
        </authorList>
    </citation>
    <scope>NUCLEOTIDE SEQUENCE [LARGE SCALE GENOMIC DNA]</scope>
    <source>
        <strain evidence="2 3">BH-SD17</strain>
    </source>
</reference>
<feature type="signal peptide" evidence="1">
    <location>
        <begin position="1"/>
        <end position="22"/>
    </location>
</feature>
<gene>
    <name evidence="2" type="ORF">EGM88_09930</name>
</gene>
<dbReference type="Proteomes" id="UP000270856">
    <property type="component" value="Unassembled WGS sequence"/>
</dbReference>
<sequence>MKRTYIYISLLFLIITSCVENPNVTEDVFFDTYNPSSSWVNGLKRQLALTMNQVVINSEMTSDNYFNNYTLYSKVFDKPEIVFTDLDVNRTQVEIGVLREMAEYAIETVLPKDSEAVDSDWSYAYFSKAYALILAGENFIGLPDETNGIVLSSKELLLKSLSYLDLAIEYEPDISTQKVYELLKARVYRSLGDTVNAKLYASKIIGETELLFNVYFDGTNGVINEMQNATFTASENRFAPLPRLDFLDPKYYDEGTAVSDQKPIALVKAEEAYLILAEALTTENKITEAKTILKNLITDVIENRPIAYIDDSRELRNGSNRDDYPKTAVNIRFDNTKPYLPDYVLDRQSGKIKIHTISGTKVTTSDINNITTLDEGLYLIYRLRQEIFISEGRRSADLGIKFPVSETEQQNNPNISDKFTQALIPNFIPLNFELDNFLVDSKTGNITILHDMNSVLVANKTSEYVLPFN</sequence>
<protein>
    <submittedName>
        <fullName evidence="2">Tetratricopeptide repeat protein</fullName>
    </submittedName>
</protein>
<dbReference type="OrthoDB" id="1490855at2"/>
<keyword evidence="1" id="KW-0732">Signal</keyword>
<accession>A0A3N4NWV1</accession>